<feature type="transmembrane region" description="Helical" evidence="1">
    <location>
        <begin position="72"/>
        <end position="89"/>
    </location>
</feature>
<accession>A0ABS5YUC6</accession>
<evidence type="ECO:0000313" key="2">
    <source>
        <dbReference type="EMBL" id="MBU2667052.1"/>
    </source>
</evidence>
<evidence type="ECO:0000256" key="1">
    <source>
        <dbReference type="SAM" id="Phobius"/>
    </source>
</evidence>
<reference evidence="2 3" key="1">
    <citation type="submission" date="2021-06" db="EMBL/GenBank/DDBJ databases">
        <title>Actinoplanes lichenicola sp. nov., and Actinoplanes ovalisporus sp. nov., isolated from lichen in Thailand.</title>
        <authorList>
            <person name="Saeng-In P."/>
            <person name="Kanchanasin P."/>
            <person name="Yuki M."/>
            <person name="Kudo T."/>
            <person name="Ohkuma M."/>
            <person name="Phongsopitanun W."/>
            <person name="Tanasupawat S."/>
        </authorList>
    </citation>
    <scope>NUCLEOTIDE SEQUENCE [LARGE SCALE GENOMIC DNA]</scope>
    <source>
        <strain evidence="2 3">NBRC 110975</strain>
    </source>
</reference>
<keyword evidence="1" id="KW-1133">Transmembrane helix</keyword>
<gene>
    <name evidence="2" type="ORF">KOI35_26415</name>
</gene>
<dbReference type="RefSeq" id="WP_215791297.1">
    <property type="nucleotide sequence ID" value="NZ_JAHKKG010000008.1"/>
</dbReference>
<proteinExistence type="predicted"/>
<dbReference type="EMBL" id="JAHKKG010000008">
    <property type="protein sequence ID" value="MBU2667052.1"/>
    <property type="molecule type" value="Genomic_DNA"/>
</dbReference>
<dbReference type="Proteomes" id="UP001519654">
    <property type="component" value="Unassembled WGS sequence"/>
</dbReference>
<protein>
    <submittedName>
        <fullName evidence="2">Uncharacterized protein</fullName>
    </submittedName>
</protein>
<keyword evidence="3" id="KW-1185">Reference proteome</keyword>
<keyword evidence="1" id="KW-0472">Membrane</keyword>
<keyword evidence="1" id="KW-0812">Transmembrane</keyword>
<feature type="transmembrane region" description="Helical" evidence="1">
    <location>
        <begin position="45"/>
        <end position="65"/>
    </location>
</feature>
<organism evidence="2 3">
    <name type="scientific">Paractinoplanes bogorensis</name>
    <dbReference type="NCBI Taxonomy" id="1610840"/>
    <lineage>
        <taxon>Bacteria</taxon>
        <taxon>Bacillati</taxon>
        <taxon>Actinomycetota</taxon>
        <taxon>Actinomycetes</taxon>
        <taxon>Micromonosporales</taxon>
        <taxon>Micromonosporaceae</taxon>
        <taxon>Paractinoplanes</taxon>
    </lineage>
</organism>
<name>A0ABS5YUC6_9ACTN</name>
<sequence>MDFRGKLAGGRGLLPVVLGCAGWLLLIPAWWLAETPLIVGSLVGWAISWAAVLFAVLVSVAAVLIAGVRRSWGAAVVSVCLLAGAAIVVSQHDSQIYPVDYRYRLHRAALADLVQDYRAGRVDGDVSVPADLRSLCPSGFAYASSTVLFVQLWQNWRAESGTGLAYLAEPPPAEPTPITTASGDFGYAQREVGDGWWWVE</sequence>
<comment type="caution">
    <text evidence="2">The sequence shown here is derived from an EMBL/GenBank/DDBJ whole genome shotgun (WGS) entry which is preliminary data.</text>
</comment>
<evidence type="ECO:0000313" key="3">
    <source>
        <dbReference type="Proteomes" id="UP001519654"/>
    </source>
</evidence>
<feature type="transmembrane region" description="Helical" evidence="1">
    <location>
        <begin position="12"/>
        <end position="33"/>
    </location>
</feature>